<name>A0A8T0W287_PANVG</name>
<reference evidence="1" key="1">
    <citation type="submission" date="2020-05" db="EMBL/GenBank/DDBJ databases">
        <title>WGS assembly of Panicum virgatum.</title>
        <authorList>
            <person name="Lovell J.T."/>
            <person name="Jenkins J."/>
            <person name="Shu S."/>
            <person name="Juenger T.E."/>
            <person name="Schmutz J."/>
        </authorList>
    </citation>
    <scope>NUCLEOTIDE SEQUENCE</scope>
    <source>
        <strain evidence="1">AP13</strain>
    </source>
</reference>
<proteinExistence type="predicted"/>
<dbReference type="AlphaFoldDB" id="A0A8T0W287"/>
<organism evidence="1 2">
    <name type="scientific">Panicum virgatum</name>
    <name type="common">Blackwell switchgrass</name>
    <dbReference type="NCBI Taxonomy" id="38727"/>
    <lineage>
        <taxon>Eukaryota</taxon>
        <taxon>Viridiplantae</taxon>
        <taxon>Streptophyta</taxon>
        <taxon>Embryophyta</taxon>
        <taxon>Tracheophyta</taxon>
        <taxon>Spermatophyta</taxon>
        <taxon>Magnoliopsida</taxon>
        <taxon>Liliopsida</taxon>
        <taxon>Poales</taxon>
        <taxon>Poaceae</taxon>
        <taxon>PACMAD clade</taxon>
        <taxon>Panicoideae</taxon>
        <taxon>Panicodae</taxon>
        <taxon>Paniceae</taxon>
        <taxon>Panicinae</taxon>
        <taxon>Panicum</taxon>
        <taxon>Panicum sect. Hiantes</taxon>
    </lineage>
</organism>
<evidence type="ECO:0000313" key="1">
    <source>
        <dbReference type="EMBL" id="KAG2637619.1"/>
    </source>
</evidence>
<comment type="caution">
    <text evidence="1">The sequence shown here is derived from an EMBL/GenBank/DDBJ whole genome shotgun (WGS) entry which is preliminary data.</text>
</comment>
<accession>A0A8T0W287</accession>
<dbReference type="Proteomes" id="UP000823388">
    <property type="component" value="Chromosome 2N"/>
</dbReference>
<evidence type="ECO:0000313" key="2">
    <source>
        <dbReference type="Proteomes" id="UP000823388"/>
    </source>
</evidence>
<dbReference type="EMBL" id="CM029040">
    <property type="protein sequence ID" value="KAG2637619.1"/>
    <property type="molecule type" value="Genomic_DNA"/>
</dbReference>
<protein>
    <submittedName>
        <fullName evidence="1">Uncharacterized protein</fullName>
    </submittedName>
</protein>
<sequence length="109" mass="11810">MAHRTRLAPGAGNFSFPPNPLWASRRFVRSGRGRSGRRGKGRRRWWTVEPGLPAVLFDAPLQLAAIIGTPPSSQVGEQSDSIPLTVRRWRAGCCTTGCLPRAGEGKSVS</sequence>
<gene>
    <name evidence="1" type="ORF">PVAP13_2NG529003</name>
</gene>
<keyword evidence="2" id="KW-1185">Reference proteome</keyword>